<dbReference type="AlphaFoldDB" id="A0A2N6T3I3"/>
<dbReference type="RefSeq" id="WP_102724304.1">
    <property type="nucleotide sequence ID" value="NZ_PNHG01000014.1"/>
</dbReference>
<feature type="transmembrane region" description="Helical" evidence="2">
    <location>
        <begin position="85"/>
        <end position="108"/>
    </location>
</feature>
<evidence type="ECO:0000313" key="4">
    <source>
        <dbReference type="Proteomes" id="UP000235836"/>
    </source>
</evidence>
<dbReference type="EMBL" id="PNHG01000014">
    <property type="protein sequence ID" value="PMC63889.1"/>
    <property type="molecule type" value="Genomic_DNA"/>
</dbReference>
<keyword evidence="4" id="KW-1185">Reference proteome</keyword>
<protein>
    <submittedName>
        <fullName evidence="3">Uncharacterized protein</fullName>
    </submittedName>
</protein>
<organism evidence="3 4">
    <name type="scientific">Corynebacterium tuscaniense</name>
    <dbReference type="NCBI Taxonomy" id="302449"/>
    <lineage>
        <taxon>Bacteria</taxon>
        <taxon>Bacillati</taxon>
        <taxon>Actinomycetota</taxon>
        <taxon>Actinomycetes</taxon>
        <taxon>Mycobacteriales</taxon>
        <taxon>Corynebacteriaceae</taxon>
        <taxon>Corynebacterium</taxon>
    </lineage>
</organism>
<evidence type="ECO:0000256" key="2">
    <source>
        <dbReference type="SAM" id="Phobius"/>
    </source>
</evidence>
<name>A0A2N6T3I3_9CORY</name>
<sequence length="118" mass="12424">MDENKPVDFANPVPNGGTVEKKKGQVQYVTANSASVEVTPEGLKISTFDIDEGELDSFTLKRAAEENGSSASSQKQDEQGSSSKAGTIFGILALIGGGFLFASQTGVLPKEIKDLLPF</sequence>
<feature type="region of interest" description="Disordered" evidence="1">
    <location>
        <begin position="61"/>
        <end position="82"/>
    </location>
</feature>
<keyword evidence="2" id="KW-0812">Transmembrane</keyword>
<gene>
    <name evidence="3" type="ORF">CJ203_08835</name>
</gene>
<evidence type="ECO:0000313" key="3">
    <source>
        <dbReference type="EMBL" id="PMC63889.1"/>
    </source>
</evidence>
<keyword evidence="2" id="KW-1133">Transmembrane helix</keyword>
<comment type="caution">
    <text evidence="3">The sequence shown here is derived from an EMBL/GenBank/DDBJ whole genome shotgun (WGS) entry which is preliminary data.</text>
</comment>
<dbReference type="Proteomes" id="UP000235836">
    <property type="component" value="Unassembled WGS sequence"/>
</dbReference>
<evidence type="ECO:0000256" key="1">
    <source>
        <dbReference type="SAM" id="MobiDB-lite"/>
    </source>
</evidence>
<keyword evidence="2" id="KW-0472">Membrane</keyword>
<reference evidence="3 4" key="1">
    <citation type="submission" date="2017-09" db="EMBL/GenBank/DDBJ databases">
        <title>Bacterial strain isolated from the female urinary microbiota.</title>
        <authorList>
            <person name="Thomas-White K."/>
            <person name="Kumar N."/>
            <person name="Forster S."/>
            <person name="Putonti C."/>
            <person name="Lawley T."/>
            <person name="Wolfe A.J."/>
        </authorList>
    </citation>
    <scope>NUCLEOTIDE SEQUENCE [LARGE SCALE GENOMIC DNA]</scope>
    <source>
        <strain evidence="3 4">UMB0792</strain>
    </source>
</reference>
<feature type="compositionally biased region" description="Polar residues" evidence="1">
    <location>
        <begin position="67"/>
        <end position="82"/>
    </location>
</feature>
<proteinExistence type="predicted"/>
<feature type="region of interest" description="Disordered" evidence="1">
    <location>
        <begin position="1"/>
        <end position="21"/>
    </location>
</feature>
<accession>A0A2N6T3I3</accession>